<reference evidence="1 2" key="1">
    <citation type="submission" date="2022-06" db="EMBL/GenBank/DDBJ databases">
        <title>Halogeometricum sp. a new haloarchaeum isolate from saline soil.</title>
        <authorList>
            <person name="Strakova D."/>
            <person name="Galisteo C."/>
            <person name="Sanchez-Porro C."/>
            <person name="Ventosa A."/>
        </authorList>
    </citation>
    <scope>NUCLEOTIDE SEQUENCE [LARGE SCALE GENOMIC DNA]</scope>
    <source>
        <strain evidence="1 2">S1BR25-6</strain>
    </source>
</reference>
<gene>
    <name evidence="1" type="ORF">NDI76_19745</name>
</gene>
<keyword evidence="2" id="KW-1185">Reference proteome</keyword>
<protein>
    <submittedName>
        <fullName evidence="1">Uncharacterized protein</fullName>
    </submittedName>
</protein>
<sequence>MDSNLAAYVTDIAPRKKQVEWNQKGIHRVLKKWSRTHSEWYEVVTSEDSGAGAAVGYNIYPNQQGKYGYDTGHHFTPNLDPQFIEREDSEELCVWFYNAWMREIVGIISEEQERSLFSPKEFATLLAHRSPYQSEQRAADALAVTVGTYRGKVGRVKEKIEIAEATLAIDSAVDLDRDKWTDVSYSAALSVIDRVSEDRLPIETVQRISMSGMTLDDFPVDELIRNE</sequence>
<accession>A0ABU2GLP6</accession>
<comment type="caution">
    <text evidence="1">The sequence shown here is derived from an EMBL/GenBank/DDBJ whole genome shotgun (WGS) entry which is preliminary data.</text>
</comment>
<organism evidence="1 2">
    <name type="scientific">Halogeometricum salsisoli</name>
    <dbReference type="NCBI Taxonomy" id="2950536"/>
    <lineage>
        <taxon>Archaea</taxon>
        <taxon>Methanobacteriati</taxon>
        <taxon>Methanobacteriota</taxon>
        <taxon>Stenosarchaea group</taxon>
        <taxon>Halobacteria</taxon>
        <taxon>Halobacteriales</taxon>
        <taxon>Haloferacaceae</taxon>
        <taxon>Halogeometricum</taxon>
    </lineage>
</organism>
<proteinExistence type="predicted"/>
<name>A0ABU2GLP6_9EURY</name>
<dbReference type="Proteomes" id="UP001257060">
    <property type="component" value="Unassembled WGS sequence"/>
</dbReference>
<dbReference type="EMBL" id="JAMQOP010000005">
    <property type="protein sequence ID" value="MDS0300983.1"/>
    <property type="molecule type" value="Genomic_DNA"/>
</dbReference>
<evidence type="ECO:0000313" key="2">
    <source>
        <dbReference type="Proteomes" id="UP001257060"/>
    </source>
</evidence>
<evidence type="ECO:0000313" key="1">
    <source>
        <dbReference type="EMBL" id="MDS0300983.1"/>
    </source>
</evidence>
<dbReference type="RefSeq" id="WP_310925906.1">
    <property type="nucleotide sequence ID" value="NZ_JAMQOP010000005.1"/>
</dbReference>